<organism evidence="2 3">
    <name type="scientific">Corynebacterium doosanense CAU 212 = DSM 45436</name>
    <dbReference type="NCBI Taxonomy" id="558173"/>
    <lineage>
        <taxon>Bacteria</taxon>
        <taxon>Bacillati</taxon>
        <taxon>Actinomycetota</taxon>
        <taxon>Actinomycetes</taxon>
        <taxon>Mycobacteriales</taxon>
        <taxon>Corynebacteriaceae</taxon>
        <taxon>Corynebacterium</taxon>
    </lineage>
</organism>
<evidence type="ECO:0000256" key="1">
    <source>
        <dbReference type="SAM" id="Coils"/>
    </source>
</evidence>
<keyword evidence="1" id="KW-0175">Coiled coil</keyword>
<keyword evidence="3" id="KW-1185">Reference proteome</keyword>
<evidence type="ECO:0000313" key="2">
    <source>
        <dbReference type="EMBL" id="AIT62170.1"/>
    </source>
</evidence>
<dbReference type="STRING" id="558173.CDOO_01850"/>
<feature type="coiled-coil region" evidence="1">
    <location>
        <begin position="184"/>
        <end position="225"/>
    </location>
</feature>
<sequence length="330" mass="35682">MTSDYRPKRSSDLALLGELAARYEREIEFIREGAHKITADYASINKGLLEDKKDLREQITASAAAADAVIEELESQVASLRGELARTSNADEATADAANIAELEDQIGALNRQVDAQFTAIEARDAENTKLSEDIIALQEQIEERTRELETAKNTLYATRLDLSQARKDLADTAANRGDHADRADTLAEKLAAVEAELDDARAAAEAAESLAEEHRTHAVEAKRQHADALGEQKQLAKQAKADAKTIQDLTGQLADAQQSPMGNTAPVPDAAAEKARALVTRAIRTLTNSGGLYDLEKDDAVIVTLREATTQLTNRPTTDTTAPGKEAEK</sequence>
<gene>
    <name evidence="2" type="ORF">CDOO_01850</name>
</gene>
<dbReference type="HOGENOM" id="CLU_841223_0_0_11"/>
<protein>
    <submittedName>
        <fullName evidence="2">Uncharacterized protein</fullName>
    </submittedName>
</protein>
<dbReference type="Proteomes" id="UP000029914">
    <property type="component" value="Chromosome"/>
</dbReference>
<dbReference type="AlphaFoldDB" id="A0A097IJ71"/>
<evidence type="ECO:0000313" key="3">
    <source>
        <dbReference type="Proteomes" id="UP000029914"/>
    </source>
</evidence>
<feature type="coiled-coil region" evidence="1">
    <location>
        <begin position="56"/>
        <end position="155"/>
    </location>
</feature>
<dbReference type="KEGG" id="cdo:CDOO_01850"/>
<proteinExistence type="predicted"/>
<reference evidence="2 3" key="1">
    <citation type="submission" date="2013-09" db="EMBL/GenBank/DDBJ databases">
        <title>Complete genome sequence of Corynebacterium doosanense CAU 212(T) (=DSM 45436(T)), isolated from activated sludge.</title>
        <authorList>
            <person name="Schaffert L."/>
            <person name="Albersmeier A."/>
            <person name="Kalinowski J."/>
            <person name="Ruckert C."/>
        </authorList>
    </citation>
    <scope>NUCLEOTIDE SEQUENCE [LARGE SCALE GENOMIC DNA]</scope>
    <source>
        <strain evidence="2 3">CAU 212</strain>
    </source>
</reference>
<accession>A0A097IJ71</accession>
<dbReference type="EMBL" id="CP006764">
    <property type="protein sequence ID" value="AIT62170.1"/>
    <property type="molecule type" value="Genomic_DNA"/>
</dbReference>
<dbReference type="Gene3D" id="1.10.287.1490">
    <property type="match status" value="1"/>
</dbReference>
<name>A0A097IJ71_9CORY</name>
<dbReference type="RefSeq" id="WP_018021477.1">
    <property type="nucleotide sequence ID" value="NZ_AQUX01000002.1"/>
</dbReference>